<dbReference type="EMBL" id="LSCV01000013">
    <property type="protein sequence ID" value="KXB41480.1"/>
    <property type="molecule type" value="Genomic_DNA"/>
</dbReference>
<name>A0A133YE49_9FIRM</name>
<evidence type="ECO:0000256" key="5">
    <source>
        <dbReference type="ARBA" id="ARBA00022833"/>
    </source>
</evidence>
<dbReference type="STRING" id="1497955.HMPREF1872_00681"/>
<evidence type="ECO:0000256" key="4">
    <source>
        <dbReference type="ARBA" id="ARBA00022801"/>
    </source>
</evidence>
<gene>
    <name evidence="7" type="ORF">HMPREF1872_00681</name>
</gene>
<dbReference type="SMART" id="SM00849">
    <property type="entry name" value="Lactamase_B"/>
    <property type="match status" value="1"/>
</dbReference>
<protein>
    <submittedName>
        <fullName evidence="7">Metallo-beta-lactamase domain protein</fullName>
    </submittedName>
</protein>
<organism evidence="7 8">
    <name type="scientific">Amygdalobacter nucleatus</name>
    <dbReference type="NCBI Taxonomy" id="3029274"/>
    <lineage>
        <taxon>Bacteria</taxon>
        <taxon>Bacillati</taxon>
        <taxon>Bacillota</taxon>
        <taxon>Clostridia</taxon>
        <taxon>Eubacteriales</taxon>
        <taxon>Oscillospiraceae</taxon>
        <taxon>Amygdalobacter</taxon>
    </lineage>
</organism>
<dbReference type="InterPro" id="IPR051013">
    <property type="entry name" value="MBL_superfamily_lactonases"/>
</dbReference>
<dbReference type="Proteomes" id="UP000070080">
    <property type="component" value="Unassembled WGS sequence"/>
</dbReference>
<dbReference type="InterPro" id="IPR001279">
    <property type="entry name" value="Metallo-B-lactamas"/>
</dbReference>
<dbReference type="Pfam" id="PF00753">
    <property type="entry name" value="Lactamase_B"/>
    <property type="match status" value="1"/>
</dbReference>
<keyword evidence="5" id="KW-0862">Zinc</keyword>
<dbReference type="InterPro" id="IPR036866">
    <property type="entry name" value="RibonucZ/Hydroxyglut_hydro"/>
</dbReference>
<keyword evidence="3" id="KW-0479">Metal-binding</keyword>
<dbReference type="OrthoDB" id="9761531at2"/>
<keyword evidence="4" id="KW-0378">Hydrolase</keyword>
<dbReference type="SUPFAM" id="SSF56281">
    <property type="entry name" value="Metallo-hydrolase/oxidoreductase"/>
    <property type="match status" value="1"/>
</dbReference>
<evidence type="ECO:0000259" key="6">
    <source>
        <dbReference type="SMART" id="SM00849"/>
    </source>
</evidence>
<feature type="domain" description="Metallo-beta-lactamase" evidence="6">
    <location>
        <begin position="41"/>
        <end position="227"/>
    </location>
</feature>
<evidence type="ECO:0000313" key="7">
    <source>
        <dbReference type="EMBL" id="KXB41480.1"/>
    </source>
</evidence>
<comment type="cofactor">
    <cofactor evidence="1">
        <name>Zn(2+)</name>
        <dbReference type="ChEBI" id="CHEBI:29105"/>
    </cofactor>
</comment>
<sequence length="265" mass="30697">MRLLYFFDDKIKPLTMRGKYYCKPEETGVLQEGISCIREYDVNFWFYSKNGKTVTFDSGHINYKGMDEEFQKIDIMPEDINHLFLTHLDTDHAGGIDKSGRNIFPNAKVYMGEEENKYMTREIRRKAIFFNCVQIAEGWIPIKGNTIFEVEGIKVEAISVPGHTIGHTVYIVDDKIMVSGDCLAINEDGGYAFFDFFTQNPRRNKESLRKLKHKLEGRKLLYVCTGHSGMHAYSEQIFAHIDQSAVFGKRTPFHKDGEYNPFEKK</sequence>
<dbReference type="AlphaFoldDB" id="A0A133YE49"/>
<dbReference type="Gene3D" id="3.60.15.10">
    <property type="entry name" value="Ribonuclease Z/Hydroxyacylglutathione hydrolase-like"/>
    <property type="match status" value="1"/>
</dbReference>
<reference evidence="8" key="1">
    <citation type="submission" date="2016-01" db="EMBL/GenBank/DDBJ databases">
        <authorList>
            <person name="Mitreva M."/>
            <person name="Pepin K.H."/>
            <person name="Mihindukulasuriya K.A."/>
            <person name="Fulton R."/>
            <person name="Fronick C."/>
            <person name="O'Laughlin M."/>
            <person name="Miner T."/>
            <person name="Herter B."/>
            <person name="Rosa B.A."/>
            <person name="Cordes M."/>
            <person name="Tomlinson C."/>
            <person name="Wollam A."/>
            <person name="Palsikar V.B."/>
            <person name="Mardis E.R."/>
            <person name="Wilson R.K."/>
        </authorList>
    </citation>
    <scope>NUCLEOTIDE SEQUENCE [LARGE SCALE GENOMIC DNA]</scope>
    <source>
        <strain evidence="8">KA00274</strain>
    </source>
</reference>
<accession>A0A133YE49</accession>
<dbReference type="GO" id="GO:0016787">
    <property type="term" value="F:hydrolase activity"/>
    <property type="evidence" value="ECO:0007669"/>
    <property type="project" value="UniProtKB-KW"/>
</dbReference>
<dbReference type="PANTHER" id="PTHR42978:SF2">
    <property type="entry name" value="102 KBASES UNSTABLE REGION: FROM 1 TO 119443"/>
    <property type="match status" value="1"/>
</dbReference>
<evidence type="ECO:0000256" key="2">
    <source>
        <dbReference type="ARBA" id="ARBA00007749"/>
    </source>
</evidence>
<evidence type="ECO:0000313" key="8">
    <source>
        <dbReference type="Proteomes" id="UP000070080"/>
    </source>
</evidence>
<proteinExistence type="inferred from homology"/>
<comment type="caution">
    <text evidence="7">The sequence shown here is derived from an EMBL/GenBank/DDBJ whole genome shotgun (WGS) entry which is preliminary data.</text>
</comment>
<keyword evidence="8" id="KW-1185">Reference proteome</keyword>
<dbReference type="GO" id="GO:0046872">
    <property type="term" value="F:metal ion binding"/>
    <property type="evidence" value="ECO:0007669"/>
    <property type="project" value="UniProtKB-KW"/>
</dbReference>
<evidence type="ECO:0000256" key="3">
    <source>
        <dbReference type="ARBA" id="ARBA00022723"/>
    </source>
</evidence>
<dbReference type="RefSeq" id="WP_066713875.1">
    <property type="nucleotide sequence ID" value="NZ_JARFNM010000001.1"/>
</dbReference>
<evidence type="ECO:0000256" key="1">
    <source>
        <dbReference type="ARBA" id="ARBA00001947"/>
    </source>
</evidence>
<dbReference type="PANTHER" id="PTHR42978">
    <property type="entry name" value="QUORUM-QUENCHING LACTONASE YTNP-RELATED-RELATED"/>
    <property type="match status" value="1"/>
</dbReference>
<comment type="similarity">
    <text evidence="2">Belongs to the metallo-beta-lactamase superfamily.</text>
</comment>